<dbReference type="SUPFAM" id="SSF54373">
    <property type="entry name" value="FAD-linked reductases, C-terminal domain"/>
    <property type="match status" value="1"/>
</dbReference>
<accession>A0A0K6I5K2</accession>
<protein>
    <submittedName>
        <fullName evidence="5">Glycine oxidase</fullName>
    </submittedName>
</protein>
<dbReference type="GO" id="GO:0009228">
    <property type="term" value="P:thiamine biosynthetic process"/>
    <property type="evidence" value="ECO:0007669"/>
    <property type="project" value="UniProtKB-KW"/>
</dbReference>
<dbReference type="UniPathway" id="UPA00060"/>
<dbReference type="Proteomes" id="UP000183649">
    <property type="component" value="Unassembled WGS sequence"/>
</dbReference>
<dbReference type="InterPro" id="IPR006076">
    <property type="entry name" value="FAD-dep_OxRdtase"/>
</dbReference>
<dbReference type="STRING" id="339866.GCA_001418255_02123"/>
<dbReference type="SUPFAM" id="SSF51905">
    <property type="entry name" value="FAD/NAD(P)-binding domain"/>
    <property type="match status" value="1"/>
</dbReference>
<sequence length="372" mass="39942">MTMVAKRTAHVAIAGAGLAGRLLAWRLLGAGVAVSQIDSRARDDRDLAAGVAAAMLAPYAELVVSDAELFALGEQSLALWPQWLAELQAQTGQAVDFHQQGSLVVAHAPDHPGLAHYADLIRYRLPADKRDAVKSLDAAAVAALEPAFAGRFDRGLWLPLEGQLDNGQLLNALQLAIAQGMAQTGGQWLERTTVASVDAHSVHTTDGQAIEADTVVDCRGVAADWPGLRGVRGEVLTVHCPQVVLQRPVRLIHPRYMLYIVPRAEGRFVIGATELESQDTGPVTVRSMLELASALYSVHPAFGEAHIVRAATSLRPATDDHQPVWAQRDGVWHLNGLYRHGFLVAPAMVQKAERTLLNALASDAAHAVEMSR</sequence>
<dbReference type="AlphaFoldDB" id="A0A0K6I5K2"/>
<dbReference type="PANTHER" id="PTHR13847">
    <property type="entry name" value="SARCOSINE DEHYDROGENASE-RELATED"/>
    <property type="match status" value="1"/>
</dbReference>
<evidence type="ECO:0000259" key="4">
    <source>
        <dbReference type="Pfam" id="PF01266"/>
    </source>
</evidence>
<evidence type="ECO:0000256" key="3">
    <source>
        <dbReference type="ARBA" id="ARBA00023002"/>
    </source>
</evidence>
<dbReference type="GO" id="GO:0016491">
    <property type="term" value="F:oxidoreductase activity"/>
    <property type="evidence" value="ECO:0007669"/>
    <property type="project" value="UniProtKB-KW"/>
</dbReference>
<keyword evidence="2" id="KW-0784">Thiamine biosynthesis</keyword>
<evidence type="ECO:0000313" key="5">
    <source>
        <dbReference type="EMBL" id="CUA98410.1"/>
    </source>
</evidence>
<dbReference type="Gene3D" id="3.30.9.10">
    <property type="entry name" value="D-Amino Acid Oxidase, subunit A, domain 2"/>
    <property type="match status" value="1"/>
</dbReference>
<dbReference type="GO" id="GO:0009229">
    <property type="term" value="P:thiamine diphosphate biosynthetic process"/>
    <property type="evidence" value="ECO:0007669"/>
    <property type="project" value="UniProtKB-UniPathway"/>
</dbReference>
<dbReference type="PANTHER" id="PTHR13847:SF289">
    <property type="entry name" value="GLYCINE OXIDASE"/>
    <property type="match status" value="1"/>
</dbReference>
<dbReference type="EMBL" id="CYHF01000007">
    <property type="protein sequence ID" value="CUA98410.1"/>
    <property type="molecule type" value="Genomic_DNA"/>
</dbReference>
<keyword evidence="3" id="KW-0560">Oxidoreductase</keyword>
<dbReference type="NCBIfam" id="TIGR02352">
    <property type="entry name" value="thiamin_ThiO"/>
    <property type="match status" value="1"/>
</dbReference>
<comment type="pathway">
    <text evidence="1">Cofactor biosynthesis; thiamine diphosphate biosynthesis.</text>
</comment>
<evidence type="ECO:0000313" key="6">
    <source>
        <dbReference type="Proteomes" id="UP000183649"/>
    </source>
</evidence>
<dbReference type="Gene3D" id="3.50.50.60">
    <property type="entry name" value="FAD/NAD(P)-binding domain"/>
    <property type="match status" value="1"/>
</dbReference>
<dbReference type="GO" id="GO:0050660">
    <property type="term" value="F:flavin adenine dinucleotide binding"/>
    <property type="evidence" value="ECO:0007669"/>
    <property type="project" value="InterPro"/>
</dbReference>
<dbReference type="InterPro" id="IPR012727">
    <property type="entry name" value="Gly_oxidase_ThiO"/>
</dbReference>
<evidence type="ECO:0000256" key="1">
    <source>
        <dbReference type="ARBA" id="ARBA00004948"/>
    </source>
</evidence>
<name>A0A0K6I5K2_9BURK</name>
<gene>
    <name evidence="5" type="ORF">Ga0061069_10784</name>
</gene>
<reference evidence="6" key="1">
    <citation type="submission" date="2015-08" db="EMBL/GenBank/DDBJ databases">
        <authorList>
            <person name="Varghese N."/>
        </authorList>
    </citation>
    <scope>NUCLEOTIDE SEQUENCE [LARGE SCALE GENOMIC DNA]</scope>
    <source>
        <strain evidence="6">DSM 18181</strain>
    </source>
</reference>
<organism evidence="5 6">
    <name type="scientific">Thiomonas bhubaneswarensis</name>
    <dbReference type="NCBI Taxonomy" id="339866"/>
    <lineage>
        <taxon>Bacteria</taxon>
        <taxon>Pseudomonadati</taxon>
        <taxon>Pseudomonadota</taxon>
        <taxon>Betaproteobacteria</taxon>
        <taxon>Burkholderiales</taxon>
        <taxon>Thiomonas</taxon>
    </lineage>
</organism>
<dbReference type="Pfam" id="PF01266">
    <property type="entry name" value="DAO"/>
    <property type="match status" value="1"/>
</dbReference>
<dbReference type="InterPro" id="IPR036188">
    <property type="entry name" value="FAD/NAD-bd_sf"/>
</dbReference>
<proteinExistence type="predicted"/>
<dbReference type="GO" id="GO:0005737">
    <property type="term" value="C:cytoplasm"/>
    <property type="evidence" value="ECO:0007669"/>
    <property type="project" value="TreeGrafter"/>
</dbReference>
<evidence type="ECO:0000256" key="2">
    <source>
        <dbReference type="ARBA" id="ARBA00022977"/>
    </source>
</evidence>
<keyword evidence="6" id="KW-1185">Reference proteome</keyword>
<feature type="domain" description="FAD dependent oxidoreductase" evidence="4">
    <location>
        <begin position="11"/>
        <end position="348"/>
    </location>
</feature>